<dbReference type="SUPFAM" id="SSF52266">
    <property type="entry name" value="SGNH hydrolase"/>
    <property type="match status" value="1"/>
</dbReference>
<evidence type="ECO:0000259" key="5">
    <source>
        <dbReference type="Pfam" id="PF21467"/>
    </source>
</evidence>
<dbReference type="Pfam" id="PF21467">
    <property type="entry name" value="BetaGal_gal-bd"/>
    <property type="match status" value="1"/>
</dbReference>
<evidence type="ECO:0000313" key="7">
    <source>
        <dbReference type="Proteomes" id="UP001501083"/>
    </source>
</evidence>
<keyword evidence="1" id="KW-0378">Hydrolase</keyword>
<evidence type="ECO:0000256" key="3">
    <source>
        <dbReference type="SAM" id="SignalP"/>
    </source>
</evidence>
<dbReference type="EMBL" id="BAABKY010000001">
    <property type="protein sequence ID" value="GAA5069148.1"/>
    <property type="molecule type" value="Genomic_DNA"/>
</dbReference>
<feature type="domain" description="Beta-galactosidase galactose-binding" evidence="5">
    <location>
        <begin position="300"/>
        <end position="362"/>
    </location>
</feature>
<dbReference type="InterPro" id="IPR048913">
    <property type="entry name" value="BetaGal_gal-bd"/>
</dbReference>
<dbReference type="Proteomes" id="UP001501083">
    <property type="component" value="Unassembled WGS sequence"/>
</dbReference>
<comment type="caution">
    <text evidence="6">The sequence shown here is derived from an EMBL/GenBank/DDBJ whole genome shotgun (WGS) entry which is preliminary data.</text>
</comment>
<gene>
    <name evidence="6" type="ORF">GCM10025759_05650</name>
</gene>
<dbReference type="InterPro" id="IPR039329">
    <property type="entry name" value="SIAE"/>
</dbReference>
<feature type="signal peptide" evidence="3">
    <location>
        <begin position="1"/>
        <end position="20"/>
    </location>
</feature>
<evidence type="ECO:0000313" key="6">
    <source>
        <dbReference type="EMBL" id="GAA5069148.1"/>
    </source>
</evidence>
<keyword evidence="3" id="KW-0732">Signal</keyword>
<dbReference type="InterPro" id="IPR036514">
    <property type="entry name" value="SGNH_hydro_sf"/>
</dbReference>
<evidence type="ECO:0000256" key="1">
    <source>
        <dbReference type="ARBA" id="ARBA00022801"/>
    </source>
</evidence>
<feature type="chain" id="PRO_5046493485" evidence="3">
    <location>
        <begin position="21"/>
        <end position="664"/>
    </location>
</feature>
<dbReference type="Pfam" id="PF03629">
    <property type="entry name" value="SASA"/>
    <property type="match status" value="2"/>
</dbReference>
<keyword evidence="7" id="KW-1185">Reference proteome</keyword>
<dbReference type="Gene3D" id="2.60.40.10">
    <property type="entry name" value="Immunoglobulins"/>
    <property type="match status" value="1"/>
</dbReference>
<dbReference type="PANTHER" id="PTHR22901:SF0">
    <property type="entry name" value="SIALATE O-ACETYLESTERASE"/>
    <property type="match status" value="1"/>
</dbReference>
<dbReference type="InterPro" id="IPR013783">
    <property type="entry name" value="Ig-like_fold"/>
</dbReference>
<keyword evidence="2" id="KW-0326">Glycosidase</keyword>
<dbReference type="Gene3D" id="3.40.50.1110">
    <property type="entry name" value="SGNH hydrolase"/>
    <property type="match status" value="2"/>
</dbReference>
<evidence type="ECO:0000256" key="2">
    <source>
        <dbReference type="ARBA" id="ARBA00023295"/>
    </source>
</evidence>
<feature type="domain" description="Sialate O-acetylesterase" evidence="4">
    <location>
        <begin position="111"/>
        <end position="236"/>
    </location>
</feature>
<dbReference type="SUPFAM" id="SSF49785">
    <property type="entry name" value="Galactose-binding domain-like"/>
    <property type="match status" value="1"/>
</dbReference>
<evidence type="ECO:0000259" key="4">
    <source>
        <dbReference type="Pfam" id="PF03629"/>
    </source>
</evidence>
<dbReference type="PANTHER" id="PTHR22901">
    <property type="entry name" value="SIALATE O-ACETYLESTERASE"/>
    <property type="match status" value="1"/>
</dbReference>
<protein>
    <submittedName>
        <fullName evidence="6">Sialate O-acetylesterase</fullName>
    </submittedName>
</protein>
<dbReference type="InterPro" id="IPR005181">
    <property type="entry name" value="SASA"/>
</dbReference>
<proteinExistence type="predicted"/>
<name>A0ABP9L4L6_9GAMM</name>
<feature type="domain" description="Sialate O-acetylesterase" evidence="4">
    <location>
        <begin position="423"/>
        <end position="543"/>
    </location>
</feature>
<reference evidence="7" key="1">
    <citation type="journal article" date="2019" name="Int. J. Syst. Evol. Microbiol.">
        <title>The Global Catalogue of Microorganisms (GCM) 10K type strain sequencing project: providing services to taxonomists for standard genome sequencing and annotation.</title>
        <authorList>
            <consortium name="The Broad Institute Genomics Platform"/>
            <consortium name="The Broad Institute Genome Sequencing Center for Infectious Disease"/>
            <person name="Wu L."/>
            <person name="Ma J."/>
        </authorList>
    </citation>
    <scope>NUCLEOTIDE SEQUENCE [LARGE SCALE GENOMIC DNA]</scope>
    <source>
        <strain evidence="7">JCM 19212</strain>
    </source>
</reference>
<sequence length="664" mass="71517">MGTARLAPLLGALFAATALAAPAAEGQGTPLLHTMFQDHAVLQREQPIRVYGRAKAGEEVTVALAGKRARARADADGRWSATLPAMKAGGPYTLSASAAGTTQNVSDVLVGDVWLCSGQSNMELQVWRSLDARAEIAGASSDTIRLLTVPQNGASTPQETFATPVKWTATSPDTIRDFSAACYYYARELQKTVNVPMGLVNAAWGGSRIQAWTSGDALRSTGLYNDELDVLAQYATDEVGAVGRWGDIWTRWWKARADAKPGDEPWSASYVPGKEWRTAPRELGAWERWGVADLAAFDGMVWYRTTVKLTAQQAQQEATLALGPADEVDMTWVNGTAVGSTYGAGSGREYVLPRGLLKAGENSVVVNVLDTYRDGGLSGPASVHLLRFKDGSTAPLSSPWKYRTVPGSDSPPRAPWQTAAGLSTLYNGMIAPLGRYNLRGMLWYQGESNTFEAQRYRDLLRTLRDDWRGRFGKDTPLTIVQLAGYGWPKSKPDESGWASLRESQRIVANEDAHSGLVVTIDIGDHYDIHPPNKQEVGRRLARVARHVVYGEKLPPSGPVPLSARRADDAVVVTFGDNTGDLVGQGADGPIGFELCGAQPGSCAYAEAKAWGNTVTLRAPNAHDATRVRYCWADGPVCTLFDGANLPAGPFELNLPTASSDDHAR</sequence>
<dbReference type="RefSeq" id="WP_158982912.1">
    <property type="nucleotide sequence ID" value="NZ_BAABKY010000001.1"/>
</dbReference>
<dbReference type="InterPro" id="IPR008979">
    <property type="entry name" value="Galactose-bd-like_sf"/>
</dbReference>
<organism evidence="6 7">
    <name type="scientific">Lysobacter panacisoli</name>
    <dbReference type="NCBI Taxonomy" id="1255263"/>
    <lineage>
        <taxon>Bacteria</taxon>
        <taxon>Pseudomonadati</taxon>
        <taxon>Pseudomonadota</taxon>
        <taxon>Gammaproteobacteria</taxon>
        <taxon>Lysobacterales</taxon>
        <taxon>Lysobacteraceae</taxon>
        <taxon>Lysobacter</taxon>
    </lineage>
</organism>
<accession>A0ABP9L4L6</accession>